<dbReference type="RefSeq" id="WP_260990376.1">
    <property type="nucleotide sequence ID" value="NZ_CP104450.1"/>
</dbReference>
<dbReference type="EMBL" id="CP104450">
    <property type="protein sequence ID" value="UXE37721.1"/>
    <property type="molecule type" value="Genomic_DNA"/>
</dbReference>
<evidence type="ECO:0000256" key="1">
    <source>
        <dbReference type="SAM" id="MobiDB-lite"/>
    </source>
</evidence>
<sequence>MKTYPFYAEKSNGWRGKGEQYHLGEQVPGRRGKLLARATVRRWSVAPVSVAPAGGYGTALVSNSGKRRASGRFPGGGVTPLPGLRYGAGQ</sequence>
<feature type="region of interest" description="Disordered" evidence="1">
    <location>
        <begin position="63"/>
        <end position="90"/>
    </location>
</feature>
<proteinExistence type="predicted"/>
<organism evidence="2 3">
    <name type="scientific">Raoultella ornithinolytica</name>
    <name type="common">Klebsiella ornithinolytica</name>
    <dbReference type="NCBI Taxonomy" id="54291"/>
    <lineage>
        <taxon>Bacteria</taxon>
        <taxon>Pseudomonadati</taxon>
        <taxon>Pseudomonadota</taxon>
        <taxon>Gammaproteobacteria</taxon>
        <taxon>Enterobacterales</taxon>
        <taxon>Enterobacteriaceae</taxon>
        <taxon>Klebsiella/Raoultella group</taxon>
        <taxon>Raoultella</taxon>
    </lineage>
</organism>
<dbReference type="AlphaFoldDB" id="A0A9Q9MY07"/>
<name>A0A9Q9MY07_RAOOR</name>
<accession>A0A9Q9MY07</accession>
<gene>
    <name evidence="2" type="ORF">N2J37_25005</name>
</gene>
<dbReference type="Proteomes" id="UP001064206">
    <property type="component" value="Chromosome"/>
</dbReference>
<reference evidence="2" key="1">
    <citation type="submission" date="2022-09" db="EMBL/GenBank/DDBJ databases">
        <title>Multidrug resistance Raoultella ornithinolytica Strain MQB_Silv_108.</title>
        <authorList>
            <person name="Quintela-Baluja M."/>
        </authorList>
    </citation>
    <scope>NUCLEOTIDE SEQUENCE</scope>
    <source>
        <strain evidence="2">MQB_Silv_108</strain>
    </source>
</reference>
<evidence type="ECO:0000313" key="2">
    <source>
        <dbReference type="EMBL" id="UXE37721.1"/>
    </source>
</evidence>
<evidence type="ECO:0000313" key="3">
    <source>
        <dbReference type="Proteomes" id="UP001064206"/>
    </source>
</evidence>
<protein>
    <submittedName>
        <fullName evidence="2">Uncharacterized protein</fullName>
    </submittedName>
</protein>